<gene>
    <name evidence="1" type="ORF">SAMN05216555_10190</name>
</gene>
<evidence type="ECO:0008006" key="3">
    <source>
        <dbReference type="Google" id="ProtNLM"/>
    </source>
</evidence>
<proteinExistence type="predicted"/>
<sequence length="233" mass="24471">MTTVLPWLTLCVCVAMTAVRVPSAIRGQNRTMFLLFALLSADILLSIREPYLAIDAVLGGFNLANLLLRFMLYGTFLLLGAKTAAAFGSPAGLRAILGPAGITALLLVAVLTAWIFFSMDTRGSSPGLSGLGREPGLESYAALGRLYPGYVAACLLPGIWQAIRGAGPALLRFASGTLFLGLCLLLLSQGFPLIPESASWLRPAINYSAALACALGMGGIWLSKSLARRPGRG</sequence>
<organism evidence="1 2">
    <name type="scientific">Arthrobacter cupressi</name>
    <dbReference type="NCBI Taxonomy" id="1045773"/>
    <lineage>
        <taxon>Bacteria</taxon>
        <taxon>Bacillati</taxon>
        <taxon>Actinomycetota</taxon>
        <taxon>Actinomycetes</taxon>
        <taxon>Micrococcales</taxon>
        <taxon>Micrococcaceae</taxon>
        <taxon>Arthrobacter</taxon>
    </lineage>
</organism>
<dbReference type="AlphaFoldDB" id="A0A1G8I0E9"/>
<dbReference type="Proteomes" id="UP000182130">
    <property type="component" value="Unassembled WGS sequence"/>
</dbReference>
<protein>
    <recommendedName>
        <fullName evidence="3">YhhN-like protein</fullName>
    </recommendedName>
</protein>
<evidence type="ECO:0000313" key="2">
    <source>
        <dbReference type="Proteomes" id="UP000182130"/>
    </source>
</evidence>
<dbReference type="EMBL" id="FNEI01000001">
    <property type="protein sequence ID" value="SDI12363.1"/>
    <property type="molecule type" value="Genomic_DNA"/>
</dbReference>
<keyword evidence="2" id="KW-1185">Reference proteome</keyword>
<dbReference type="OrthoDB" id="4937800at2"/>
<evidence type="ECO:0000313" key="1">
    <source>
        <dbReference type="EMBL" id="SDI12363.1"/>
    </source>
</evidence>
<accession>A0A1G8I0E9</accession>
<name>A0A1G8I0E9_9MICC</name>
<dbReference type="STRING" id="1045773.SAMN05216555_10190"/>
<dbReference type="RefSeq" id="WP_074586035.1">
    <property type="nucleotide sequence ID" value="NZ_FNEI01000001.1"/>
</dbReference>
<reference evidence="2" key="1">
    <citation type="submission" date="2016-10" db="EMBL/GenBank/DDBJ databases">
        <authorList>
            <person name="Varghese N."/>
            <person name="Submissions S."/>
        </authorList>
    </citation>
    <scope>NUCLEOTIDE SEQUENCE [LARGE SCALE GENOMIC DNA]</scope>
    <source>
        <strain evidence="2">CGMCC 1.10783</strain>
    </source>
</reference>